<evidence type="ECO:0000256" key="10">
    <source>
        <dbReference type="PIRSR" id="PIRSR038994-1"/>
    </source>
</evidence>
<dbReference type="GO" id="GO:0006046">
    <property type="term" value="P:N-acetylglucosamine catabolic process"/>
    <property type="evidence" value="ECO:0007669"/>
    <property type="project" value="TreeGrafter"/>
</dbReference>
<evidence type="ECO:0000313" key="14">
    <source>
        <dbReference type="EMBL" id="PTM59011.1"/>
    </source>
</evidence>
<feature type="binding site" evidence="12">
    <location>
        <position position="204"/>
    </location>
    <ligand>
        <name>Zn(2+)</name>
        <dbReference type="ChEBI" id="CHEBI:29105"/>
    </ligand>
</feature>
<feature type="binding site" evidence="11">
    <location>
        <position position="236"/>
    </location>
    <ligand>
        <name>substrate</name>
    </ligand>
</feature>
<dbReference type="SUPFAM" id="SSF51338">
    <property type="entry name" value="Composite domain of metallo-dependent hydrolases"/>
    <property type="match status" value="1"/>
</dbReference>
<feature type="binding site" evidence="11">
    <location>
        <position position="260"/>
    </location>
    <ligand>
        <name>substrate</name>
    </ligand>
</feature>
<keyword evidence="5 9" id="KW-0378">Hydrolase</keyword>
<evidence type="ECO:0000313" key="15">
    <source>
        <dbReference type="Proteomes" id="UP000241639"/>
    </source>
</evidence>
<evidence type="ECO:0000256" key="7">
    <source>
        <dbReference type="ARBA" id="ARBA00047647"/>
    </source>
</evidence>
<evidence type="ECO:0000256" key="5">
    <source>
        <dbReference type="ARBA" id="ARBA00022801"/>
    </source>
</evidence>
<dbReference type="EC" id="3.5.1.25" evidence="2"/>
<comment type="pathway">
    <text evidence="8">Amino-sugar metabolism; N-acetylneuraminate degradation; D-fructose 6-phosphate from N-acetylneuraminate: step 4/5.</text>
</comment>
<feature type="domain" description="Amidohydrolase-related" evidence="13">
    <location>
        <begin position="57"/>
        <end position="388"/>
    </location>
</feature>
<dbReference type="EMBL" id="PZZP01000001">
    <property type="protein sequence ID" value="PTM59011.1"/>
    <property type="molecule type" value="Genomic_DNA"/>
</dbReference>
<proteinExistence type="inferred from homology"/>
<evidence type="ECO:0000256" key="4">
    <source>
        <dbReference type="ARBA" id="ARBA00022723"/>
    </source>
</evidence>
<feature type="binding site" evidence="11">
    <location>
        <begin position="228"/>
        <end position="229"/>
    </location>
    <ligand>
        <name>substrate</name>
    </ligand>
</feature>
<dbReference type="Proteomes" id="UP000241639">
    <property type="component" value="Unassembled WGS sequence"/>
</dbReference>
<comment type="caution">
    <text evidence="14">The sequence shown here is derived from an EMBL/GenBank/DDBJ whole genome shotgun (WGS) entry which is preliminary data.</text>
</comment>
<evidence type="ECO:0000256" key="11">
    <source>
        <dbReference type="PIRSR" id="PIRSR038994-2"/>
    </source>
</evidence>
<feature type="binding site" evidence="12">
    <location>
        <position position="225"/>
    </location>
    <ligand>
        <name>Zn(2+)</name>
        <dbReference type="ChEBI" id="CHEBI:29105"/>
    </ligand>
</feature>
<dbReference type="InterPro" id="IPR006680">
    <property type="entry name" value="Amidohydro-rel"/>
</dbReference>
<keyword evidence="4 12" id="KW-0479">Metal-binding</keyword>
<evidence type="ECO:0000256" key="8">
    <source>
        <dbReference type="ARBA" id="ARBA00060590"/>
    </source>
</evidence>
<dbReference type="Gene3D" id="2.30.40.10">
    <property type="entry name" value="Urease, subunit C, domain 1"/>
    <property type="match status" value="1"/>
</dbReference>
<sequence>MSEDRLTIIGGTVVTEAGSIEKGYIQIEAGKIVSFGKWEEGVQKDGDETITLPPGCWILPGMIDVHIHGADGADTMDASEESLERIARALPREGSTAFLATTMTQAPAAIEQALQVAGAWMEAGVVSGGAECLGIHLEGPFISAKRAGAQPLEHIHPPDVELFRRWQALSGNHIRLVTLAPEEPGGMELIAHLRGTGVIASIGHSDASYVQVVEAIEAGASHITHLFNGMRGFHHRDPGVVGAAWLREELGVEIIPDGIHSSEDSLLLTYKQVGPERLVLITDAMRAKCLHDGTYDLGGQRVTVGGREARLSDGTLAGSILPMHEGALRMQRVAACSWDEIARMTALNAARELGISDRKGSIAVGKDADLAVWGANGEIVLTICRGKVAYRRPASA</sequence>
<name>A0A2T4ZAT4_9BACL</name>
<dbReference type="GO" id="GO:0008448">
    <property type="term" value="F:N-acetylglucosamine-6-phosphate deacetylase activity"/>
    <property type="evidence" value="ECO:0007669"/>
    <property type="project" value="UniProtKB-EC"/>
</dbReference>
<dbReference type="InterPro" id="IPR011059">
    <property type="entry name" value="Metal-dep_hydrolase_composite"/>
</dbReference>
<protein>
    <recommendedName>
        <fullName evidence="3">N-acetylglucosamine-6-phosphate deacetylase</fullName>
        <ecNumber evidence="2">3.5.1.25</ecNumber>
    </recommendedName>
</protein>
<dbReference type="Gene3D" id="3.20.20.140">
    <property type="entry name" value="Metal-dependent hydrolases"/>
    <property type="match status" value="1"/>
</dbReference>
<dbReference type="GO" id="GO:0046872">
    <property type="term" value="F:metal ion binding"/>
    <property type="evidence" value="ECO:0007669"/>
    <property type="project" value="UniProtKB-KW"/>
</dbReference>
<evidence type="ECO:0000256" key="1">
    <source>
        <dbReference type="ARBA" id="ARBA00010716"/>
    </source>
</evidence>
<keyword evidence="6 9" id="KW-0119">Carbohydrate metabolism</keyword>
<organism evidence="14 15">
    <name type="scientific">Desmospora activa DSM 45169</name>
    <dbReference type="NCBI Taxonomy" id="1121389"/>
    <lineage>
        <taxon>Bacteria</taxon>
        <taxon>Bacillati</taxon>
        <taxon>Bacillota</taxon>
        <taxon>Bacilli</taxon>
        <taxon>Bacillales</taxon>
        <taxon>Thermoactinomycetaceae</taxon>
        <taxon>Desmospora</taxon>
    </lineage>
</organism>
<comment type="catalytic activity">
    <reaction evidence="7">
        <text>N-acetyl-D-glucosamine 6-phosphate + H2O = D-glucosamine 6-phosphate + acetate</text>
        <dbReference type="Rhea" id="RHEA:22936"/>
        <dbReference type="ChEBI" id="CHEBI:15377"/>
        <dbReference type="ChEBI" id="CHEBI:30089"/>
        <dbReference type="ChEBI" id="CHEBI:57513"/>
        <dbReference type="ChEBI" id="CHEBI:58725"/>
        <dbReference type="EC" id="3.5.1.25"/>
    </reaction>
</comment>
<keyword evidence="15" id="KW-1185">Reference proteome</keyword>
<evidence type="ECO:0000259" key="13">
    <source>
        <dbReference type="Pfam" id="PF01979"/>
    </source>
</evidence>
<dbReference type="InterPro" id="IPR032466">
    <property type="entry name" value="Metal_Hydrolase"/>
</dbReference>
<dbReference type="NCBIfam" id="TIGR00221">
    <property type="entry name" value="nagA"/>
    <property type="match status" value="1"/>
</dbReference>
<dbReference type="PANTHER" id="PTHR11113">
    <property type="entry name" value="N-ACETYLGLUCOSAMINE-6-PHOSPHATE DEACETYLASE"/>
    <property type="match status" value="1"/>
</dbReference>
<comment type="similarity">
    <text evidence="1 9">Belongs to the metallo-dependent hydrolases superfamily. NagA family.</text>
</comment>
<dbReference type="PANTHER" id="PTHR11113:SF14">
    <property type="entry name" value="N-ACETYLGLUCOSAMINE-6-PHOSPHATE DEACETYLASE"/>
    <property type="match status" value="1"/>
</dbReference>
<evidence type="ECO:0000256" key="9">
    <source>
        <dbReference type="PIRNR" id="PIRNR038994"/>
    </source>
</evidence>
<evidence type="ECO:0000256" key="3">
    <source>
        <dbReference type="ARBA" id="ARBA00018029"/>
    </source>
</evidence>
<accession>A0A2T4ZAT4</accession>
<reference evidence="14 15" key="1">
    <citation type="submission" date="2018-04" db="EMBL/GenBank/DDBJ databases">
        <title>Genomic Encyclopedia of Archaeal and Bacterial Type Strains, Phase II (KMG-II): from individual species to whole genera.</title>
        <authorList>
            <person name="Goeker M."/>
        </authorList>
    </citation>
    <scope>NUCLEOTIDE SEQUENCE [LARGE SCALE GENOMIC DNA]</scope>
    <source>
        <strain evidence="14 15">DSM 45169</strain>
    </source>
</reference>
<evidence type="ECO:0000256" key="12">
    <source>
        <dbReference type="PIRSR" id="PIRSR038994-3"/>
    </source>
</evidence>
<dbReference type="PIRSF" id="PIRSF038994">
    <property type="entry name" value="NagA"/>
    <property type="match status" value="1"/>
</dbReference>
<feature type="active site" description="Proton donor/acceptor" evidence="10">
    <location>
        <position position="283"/>
    </location>
</feature>
<dbReference type="CDD" id="cd00854">
    <property type="entry name" value="NagA"/>
    <property type="match status" value="1"/>
</dbReference>
<dbReference type="Pfam" id="PF01979">
    <property type="entry name" value="Amidohydro_1"/>
    <property type="match status" value="1"/>
</dbReference>
<evidence type="ECO:0000256" key="6">
    <source>
        <dbReference type="ARBA" id="ARBA00023277"/>
    </source>
</evidence>
<gene>
    <name evidence="14" type="ORF">C8J48_1611</name>
</gene>
<feature type="binding site" evidence="11">
    <location>
        <position position="149"/>
    </location>
    <ligand>
        <name>substrate</name>
    </ligand>
</feature>
<dbReference type="AlphaFoldDB" id="A0A2T4ZAT4"/>
<dbReference type="FunFam" id="3.20.20.140:FF:000004">
    <property type="entry name" value="N-acetylglucosamine-6-phosphate deacetylase"/>
    <property type="match status" value="1"/>
</dbReference>
<comment type="cofactor">
    <cofactor evidence="12">
        <name>a divalent metal cation</name>
        <dbReference type="ChEBI" id="CHEBI:60240"/>
    </cofactor>
    <text evidence="12">Binds 1 divalent metal cation per subunit.</text>
</comment>
<dbReference type="OrthoDB" id="9776488at2"/>
<dbReference type="InterPro" id="IPR003764">
    <property type="entry name" value="GlcNAc_6-P_deAcase"/>
</dbReference>
<feature type="binding site" evidence="12">
    <location>
        <position position="138"/>
    </location>
    <ligand>
        <name>Zn(2+)</name>
        <dbReference type="ChEBI" id="CHEBI:29105"/>
    </ligand>
</feature>
<dbReference type="SUPFAM" id="SSF51556">
    <property type="entry name" value="Metallo-dependent hydrolases"/>
    <property type="match status" value="1"/>
</dbReference>
<evidence type="ECO:0000256" key="2">
    <source>
        <dbReference type="ARBA" id="ARBA00011899"/>
    </source>
</evidence>
<feature type="binding site" evidence="11">
    <location>
        <begin position="316"/>
        <end position="318"/>
    </location>
    <ligand>
        <name>substrate</name>
    </ligand>
</feature>